<dbReference type="EMBL" id="CAJVPI010000149">
    <property type="protein sequence ID" value="CAG8489835.1"/>
    <property type="molecule type" value="Genomic_DNA"/>
</dbReference>
<dbReference type="AlphaFoldDB" id="A0A9N8WHG4"/>
<name>A0A9N8WHG4_9GLOM</name>
<sequence length="129" mass="14850">MKKTTSTTATTSKATGKDKNNTNVWVLTIYFSGYKSSEDDVSSRCFATRELAEVAMKSEARRLYRLSNIIQEASDKYFDESKDRIDFGESLDSSDYRREFGYCQIERVKLEVELDEQDVFVSTDEDSDD</sequence>
<dbReference type="OrthoDB" id="2390868at2759"/>
<proteinExistence type="predicted"/>
<gene>
    <name evidence="1" type="ORF">PBRASI_LOCUS2041</name>
</gene>
<comment type="caution">
    <text evidence="1">The sequence shown here is derived from an EMBL/GenBank/DDBJ whole genome shotgun (WGS) entry which is preliminary data.</text>
</comment>
<organism evidence="1 2">
    <name type="scientific">Paraglomus brasilianum</name>
    <dbReference type="NCBI Taxonomy" id="144538"/>
    <lineage>
        <taxon>Eukaryota</taxon>
        <taxon>Fungi</taxon>
        <taxon>Fungi incertae sedis</taxon>
        <taxon>Mucoromycota</taxon>
        <taxon>Glomeromycotina</taxon>
        <taxon>Glomeromycetes</taxon>
        <taxon>Paraglomerales</taxon>
        <taxon>Paraglomeraceae</taxon>
        <taxon>Paraglomus</taxon>
    </lineage>
</organism>
<evidence type="ECO:0000313" key="1">
    <source>
        <dbReference type="EMBL" id="CAG8489835.1"/>
    </source>
</evidence>
<keyword evidence="2" id="KW-1185">Reference proteome</keyword>
<evidence type="ECO:0000313" key="2">
    <source>
        <dbReference type="Proteomes" id="UP000789739"/>
    </source>
</evidence>
<protein>
    <submittedName>
        <fullName evidence="1">11553_t:CDS:1</fullName>
    </submittedName>
</protein>
<reference evidence="1" key="1">
    <citation type="submission" date="2021-06" db="EMBL/GenBank/DDBJ databases">
        <authorList>
            <person name="Kallberg Y."/>
            <person name="Tangrot J."/>
            <person name="Rosling A."/>
        </authorList>
    </citation>
    <scope>NUCLEOTIDE SEQUENCE</scope>
    <source>
        <strain evidence="1">BR232B</strain>
    </source>
</reference>
<accession>A0A9N8WHG4</accession>
<dbReference type="Proteomes" id="UP000789739">
    <property type="component" value="Unassembled WGS sequence"/>
</dbReference>